<dbReference type="Pfam" id="PF00296">
    <property type="entry name" value="Bac_luciferase"/>
    <property type="match status" value="1"/>
</dbReference>
<protein>
    <submittedName>
        <fullName evidence="6">LLM class flavin-dependent oxidoreductase</fullName>
    </submittedName>
</protein>
<evidence type="ECO:0000256" key="3">
    <source>
        <dbReference type="ARBA" id="ARBA00023002"/>
    </source>
</evidence>
<dbReference type="PANTHER" id="PTHR42847:SF4">
    <property type="entry name" value="ALKANESULFONATE MONOOXYGENASE-RELATED"/>
    <property type="match status" value="1"/>
</dbReference>
<dbReference type="PANTHER" id="PTHR42847">
    <property type="entry name" value="ALKANESULFONATE MONOOXYGENASE"/>
    <property type="match status" value="1"/>
</dbReference>
<dbReference type="InterPro" id="IPR036661">
    <property type="entry name" value="Luciferase-like_sf"/>
</dbReference>
<sequence length="334" mass="36864">MHPDTPVALFSTCPAFDGAPEGGYLRRVIDVARWSDEAGCTGILVYTDNSQLDAWLVAQLIIQQTKALSPLVAVQPVYMHPYTVAKMVTSLAQLHGRRLYLNMVAGGFKNDLVALHDTTPHDERYARLVEYTAIIAQLLRGDPVSSAGTYYHVDKLKLTPSVPSELFPGIFVSGSSEGGLTAARALGATAVKYPKPADEEAVPPLGIPFGIRVGIIARDTDDDAWGVAHARFPEDRRGQLTRQLATKISDSVWHKQISEMAAQTHGSPYWLVPFENYKTMCPYLVGSHDRVAREIGRYMGLGYRTFILDIPTQREDLDHIRRVFERATVTLASA</sequence>
<dbReference type="Proteomes" id="UP000318834">
    <property type="component" value="Unassembled WGS sequence"/>
</dbReference>
<keyword evidence="4" id="KW-0503">Monooxygenase</keyword>
<name>A0A537IRK8_9BACT</name>
<feature type="domain" description="Luciferase-like" evidence="5">
    <location>
        <begin position="22"/>
        <end position="304"/>
    </location>
</feature>
<dbReference type="EMBL" id="VBAP01000060">
    <property type="protein sequence ID" value="TMI73973.1"/>
    <property type="molecule type" value="Genomic_DNA"/>
</dbReference>
<dbReference type="InterPro" id="IPR011251">
    <property type="entry name" value="Luciferase-like_dom"/>
</dbReference>
<evidence type="ECO:0000256" key="1">
    <source>
        <dbReference type="ARBA" id="ARBA00022630"/>
    </source>
</evidence>
<evidence type="ECO:0000256" key="2">
    <source>
        <dbReference type="ARBA" id="ARBA00022643"/>
    </source>
</evidence>
<organism evidence="6 7">
    <name type="scientific">Candidatus Segetimicrobium genomatis</name>
    <dbReference type="NCBI Taxonomy" id="2569760"/>
    <lineage>
        <taxon>Bacteria</taxon>
        <taxon>Bacillati</taxon>
        <taxon>Candidatus Sysuimicrobiota</taxon>
        <taxon>Candidatus Sysuimicrobiia</taxon>
        <taxon>Candidatus Sysuimicrobiales</taxon>
        <taxon>Candidatus Segetimicrobiaceae</taxon>
        <taxon>Candidatus Segetimicrobium</taxon>
    </lineage>
</organism>
<evidence type="ECO:0000259" key="5">
    <source>
        <dbReference type="Pfam" id="PF00296"/>
    </source>
</evidence>
<gene>
    <name evidence="6" type="ORF">E6H05_08385</name>
</gene>
<proteinExistence type="predicted"/>
<dbReference type="GO" id="GO:0008726">
    <property type="term" value="F:alkanesulfonate monooxygenase activity"/>
    <property type="evidence" value="ECO:0007669"/>
    <property type="project" value="TreeGrafter"/>
</dbReference>
<dbReference type="SUPFAM" id="SSF51679">
    <property type="entry name" value="Bacterial luciferase-like"/>
    <property type="match status" value="1"/>
</dbReference>
<comment type="caution">
    <text evidence="6">The sequence shown here is derived from an EMBL/GenBank/DDBJ whole genome shotgun (WGS) entry which is preliminary data.</text>
</comment>
<evidence type="ECO:0000313" key="6">
    <source>
        <dbReference type="EMBL" id="TMI73973.1"/>
    </source>
</evidence>
<reference evidence="6 7" key="1">
    <citation type="journal article" date="2019" name="Nat. Microbiol.">
        <title>Mediterranean grassland soil C-N compound turnover is dependent on rainfall and depth, and is mediated by genomically divergent microorganisms.</title>
        <authorList>
            <person name="Diamond S."/>
            <person name="Andeer P.F."/>
            <person name="Li Z."/>
            <person name="Crits-Christoph A."/>
            <person name="Burstein D."/>
            <person name="Anantharaman K."/>
            <person name="Lane K.R."/>
            <person name="Thomas B.C."/>
            <person name="Pan C."/>
            <person name="Northen T.R."/>
            <person name="Banfield J.F."/>
        </authorList>
    </citation>
    <scope>NUCLEOTIDE SEQUENCE [LARGE SCALE GENOMIC DNA]</scope>
    <source>
        <strain evidence="6">NP_8</strain>
    </source>
</reference>
<evidence type="ECO:0000313" key="7">
    <source>
        <dbReference type="Proteomes" id="UP000318834"/>
    </source>
</evidence>
<dbReference type="GO" id="GO:0046306">
    <property type="term" value="P:alkanesulfonate catabolic process"/>
    <property type="evidence" value="ECO:0007669"/>
    <property type="project" value="TreeGrafter"/>
</dbReference>
<dbReference type="AlphaFoldDB" id="A0A537IRK8"/>
<accession>A0A537IRK8</accession>
<dbReference type="Gene3D" id="3.20.20.30">
    <property type="entry name" value="Luciferase-like domain"/>
    <property type="match status" value="1"/>
</dbReference>
<keyword evidence="3" id="KW-0560">Oxidoreductase</keyword>
<evidence type="ECO:0000256" key="4">
    <source>
        <dbReference type="ARBA" id="ARBA00023033"/>
    </source>
</evidence>
<dbReference type="InterPro" id="IPR050172">
    <property type="entry name" value="SsuD_RutA_monooxygenase"/>
</dbReference>
<keyword evidence="1" id="KW-0285">Flavoprotein</keyword>
<keyword evidence="2" id="KW-0288">FMN</keyword>